<reference evidence="2 3" key="1">
    <citation type="submission" date="2014-07" db="EMBL/GenBank/DDBJ databases">
        <authorList>
            <person name="Urmite Genomes Urmite Genomes"/>
        </authorList>
    </citation>
    <scope>NUCLEOTIDE SEQUENCE [LARGE SCALE GENOMIC DNA]</scope>
    <source>
        <strain evidence="2 3">20_BN</strain>
    </source>
</reference>
<evidence type="ECO:0000259" key="1">
    <source>
        <dbReference type="Pfam" id="PF14258"/>
    </source>
</evidence>
<dbReference type="Pfam" id="PF14258">
    <property type="entry name" value="DUF4350"/>
    <property type="match status" value="1"/>
</dbReference>
<evidence type="ECO:0000313" key="3">
    <source>
        <dbReference type="Proteomes" id="UP000053902"/>
    </source>
</evidence>
<organism evidence="2 3">
    <name type="scientific">Pseudomonas saudiphocaensis</name>
    <dbReference type="NCBI Taxonomy" id="1499686"/>
    <lineage>
        <taxon>Bacteria</taxon>
        <taxon>Pseudomonadati</taxon>
        <taxon>Pseudomonadota</taxon>
        <taxon>Gammaproteobacteria</taxon>
        <taxon>Pseudomonadales</taxon>
        <taxon>Pseudomonadaceae</taxon>
        <taxon>Pseudomonas</taxon>
    </lineage>
</organism>
<dbReference type="OrthoDB" id="6638317at2"/>
<dbReference type="EMBL" id="CCSF01000001">
    <property type="protein sequence ID" value="CDZ95897.1"/>
    <property type="molecule type" value="Genomic_DNA"/>
</dbReference>
<name>A0A078LZV8_9PSED</name>
<accession>A0A078LZV8</accession>
<dbReference type="AlphaFoldDB" id="A0A078LZV8"/>
<keyword evidence="3" id="KW-1185">Reference proteome</keyword>
<protein>
    <recommendedName>
        <fullName evidence="1">DUF4350 domain-containing protein</fullName>
    </recommendedName>
</protein>
<dbReference type="RefSeq" id="WP_037026085.1">
    <property type="nucleotide sequence ID" value="NZ_CCSF01000001.1"/>
</dbReference>
<proteinExistence type="predicted"/>
<dbReference type="Proteomes" id="UP000053902">
    <property type="component" value="Unassembled WGS sequence"/>
</dbReference>
<dbReference type="STRING" id="1499686.BN1079_03246"/>
<feature type="domain" description="DUF4350" evidence="1">
    <location>
        <begin position="39"/>
        <end position="232"/>
    </location>
</feature>
<dbReference type="HOGENOM" id="CLU_037741_0_0_6"/>
<gene>
    <name evidence="2" type="ORF">BN1079_03246</name>
</gene>
<sequence>MKRHHLLFLLAAVLGALLLFAGSKLQPYDEVLEHGPSPEAQRDPYLAARLFLSSQGRDVHHDETLAGIFGTEPGSQVLLLLAQREMMTAQQVQNLLDWTARGGHLIFVAEQLWDEQNKASGDLLLDVLNLQQYEVGEEDKADVPATAAETNPQLTRLYLENEEAPAYMAFDTRFHLYDAGSKAHAWANSPGATHMLQLRHGAGLVTALTDSWIWQNGNIGRYDHAWLLWYLTQDRAVTLVHATEHANLLQLLLRHFPETLAALVLTLLLGAWHFAQRHGPLQQPAARGRRQLQEHLRGSADFLYRHAGQQHLLSRLQEDIRCQARRRHAAFDSLPYAEQCRLLQTLSRLPAKDVEQALRPIRETRLSAAEFTRQVSHLQSLRNAL</sequence>
<dbReference type="InterPro" id="IPR025646">
    <property type="entry name" value="DUF4350"/>
</dbReference>
<evidence type="ECO:0000313" key="2">
    <source>
        <dbReference type="EMBL" id="CDZ95897.1"/>
    </source>
</evidence>
<dbReference type="eggNOG" id="COG3064">
    <property type="taxonomic scope" value="Bacteria"/>
</dbReference>